<dbReference type="AlphaFoldDB" id="Q0CZ86"/>
<name>Q0CZ86_ASPTN</name>
<feature type="domain" description="FAD/NAD(P)-binding" evidence="4">
    <location>
        <begin position="12"/>
        <end position="307"/>
    </location>
</feature>
<evidence type="ECO:0000256" key="1">
    <source>
        <dbReference type="ARBA" id="ARBA00009333"/>
    </source>
</evidence>
<organism evidence="5 6">
    <name type="scientific">Aspergillus terreus (strain NIH 2624 / FGSC A1156)</name>
    <dbReference type="NCBI Taxonomy" id="341663"/>
    <lineage>
        <taxon>Eukaryota</taxon>
        <taxon>Fungi</taxon>
        <taxon>Dikarya</taxon>
        <taxon>Ascomycota</taxon>
        <taxon>Pezizomycotina</taxon>
        <taxon>Eurotiomycetes</taxon>
        <taxon>Eurotiomycetidae</taxon>
        <taxon>Eurotiales</taxon>
        <taxon>Aspergillaceae</taxon>
        <taxon>Aspergillus</taxon>
        <taxon>Aspergillus subgen. Circumdati</taxon>
    </lineage>
</organism>
<sequence>MTPTEGSKFPFEVLIIGGGPSGLAAGLTLGRVQRRTLILDMGRYRNEQAVAMQTVPTNDGKTPTAYLEDARREIAAYPTVQVRVGPDNEVVSLERVAQRDEVRGTHVDRFIAKDTAGNTYVAYKVLMATGVADLLPNIDGFAELWGSRIFDCIYCHGYECRGPRLAILGDDEAAKTMSLLAASLFPDRALLTNGGLVAKEEEERLGRFRVTIDHREVLAVTGTNTDEERSGVRVTFRQGEAMTVDAVLHVAPTLPNSAALATQLGVGFDDGGNLATELGGRTSVRSLFVAGDASQQFKSVTSAVFTGNAAATLIHHELTMQWPEEEQTGGS</sequence>
<dbReference type="GeneID" id="4316096"/>
<keyword evidence="2" id="KW-0285">Flavoprotein</keyword>
<dbReference type="Proteomes" id="UP000007963">
    <property type="component" value="Unassembled WGS sequence"/>
</dbReference>
<proteinExistence type="inferred from homology"/>
<evidence type="ECO:0000313" key="5">
    <source>
        <dbReference type="EMBL" id="EAU37755.1"/>
    </source>
</evidence>
<evidence type="ECO:0000256" key="3">
    <source>
        <dbReference type="ARBA" id="ARBA00023002"/>
    </source>
</evidence>
<keyword evidence="3" id="KW-0560">Oxidoreductase</keyword>
<dbReference type="HOGENOM" id="CLU_031864_5_0_1"/>
<dbReference type="RefSeq" id="XP_001208363.1">
    <property type="nucleotide sequence ID" value="XM_001208363.1"/>
</dbReference>
<dbReference type="PANTHER" id="PTHR48105">
    <property type="entry name" value="THIOREDOXIN REDUCTASE 1-RELATED-RELATED"/>
    <property type="match status" value="1"/>
</dbReference>
<dbReference type="InterPro" id="IPR023753">
    <property type="entry name" value="FAD/NAD-binding_dom"/>
</dbReference>
<dbReference type="Pfam" id="PF07992">
    <property type="entry name" value="Pyr_redox_2"/>
    <property type="match status" value="1"/>
</dbReference>
<dbReference type="GO" id="GO:0016491">
    <property type="term" value="F:oxidoreductase activity"/>
    <property type="evidence" value="ECO:0007669"/>
    <property type="project" value="UniProtKB-KW"/>
</dbReference>
<dbReference type="OrthoDB" id="10260355at2759"/>
<evidence type="ECO:0000259" key="4">
    <source>
        <dbReference type="Pfam" id="PF07992"/>
    </source>
</evidence>
<dbReference type="InterPro" id="IPR050097">
    <property type="entry name" value="Ferredoxin-NADP_redctase_2"/>
</dbReference>
<comment type="similarity">
    <text evidence="1">Belongs to the class-II pyridine nucleotide-disulfide oxidoreductase family.</text>
</comment>
<dbReference type="GO" id="GO:0097237">
    <property type="term" value="P:cellular response to toxic substance"/>
    <property type="evidence" value="ECO:0007669"/>
    <property type="project" value="UniProtKB-ARBA"/>
</dbReference>
<dbReference type="eggNOG" id="ENOG502S4MV">
    <property type="taxonomic scope" value="Eukaryota"/>
</dbReference>
<dbReference type="VEuPathDB" id="FungiDB:ATEG_00998"/>
<dbReference type="EMBL" id="CH476595">
    <property type="protein sequence ID" value="EAU37755.1"/>
    <property type="molecule type" value="Genomic_DNA"/>
</dbReference>
<dbReference type="Gene3D" id="3.50.50.60">
    <property type="entry name" value="FAD/NAD(P)-binding domain"/>
    <property type="match status" value="2"/>
</dbReference>
<accession>Q0CZ86</accession>
<evidence type="ECO:0000313" key="6">
    <source>
        <dbReference type="Proteomes" id="UP000007963"/>
    </source>
</evidence>
<dbReference type="PRINTS" id="PR00368">
    <property type="entry name" value="FADPNR"/>
</dbReference>
<dbReference type="PRINTS" id="PR00469">
    <property type="entry name" value="PNDRDTASEII"/>
</dbReference>
<gene>
    <name evidence="5" type="ORF">ATEG_00998</name>
</gene>
<reference evidence="6" key="1">
    <citation type="submission" date="2005-09" db="EMBL/GenBank/DDBJ databases">
        <title>Annotation of the Aspergillus terreus NIH2624 genome.</title>
        <authorList>
            <person name="Birren B.W."/>
            <person name="Lander E.S."/>
            <person name="Galagan J.E."/>
            <person name="Nusbaum C."/>
            <person name="Devon K."/>
            <person name="Henn M."/>
            <person name="Ma L.-J."/>
            <person name="Jaffe D.B."/>
            <person name="Butler J."/>
            <person name="Alvarez P."/>
            <person name="Gnerre S."/>
            <person name="Grabherr M."/>
            <person name="Kleber M."/>
            <person name="Mauceli E.W."/>
            <person name="Brockman W."/>
            <person name="Rounsley S."/>
            <person name="Young S.K."/>
            <person name="LaButti K."/>
            <person name="Pushparaj V."/>
            <person name="DeCaprio D."/>
            <person name="Crawford M."/>
            <person name="Koehrsen M."/>
            <person name="Engels R."/>
            <person name="Montgomery P."/>
            <person name="Pearson M."/>
            <person name="Howarth C."/>
            <person name="Larson L."/>
            <person name="Luoma S."/>
            <person name="White J."/>
            <person name="Alvarado L."/>
            <person name="Kodira C.D."/>
            <person name="Zeng Q."/>
            <person name="Oleary S."/>
            <person name="Yandava C."/>
            <person name="Denning D.W."/>
            <person name="Nierman W.C."/>
            <person name="Milne T."/>
            <person name="Madden K."/>
        </authorList>
    </citation>
    <scope>NUCLEOTIDE SEQUENCE [LARGE SCALE GENOMIC DNA]</scope>
    <source>
        <strain evidence="6">NIH 2624 / FGSC A1156</strain>
    </source>
</reference>
<protein>
    <recommendedName>
        <fullName evidence="4">FAD/NAD(P)-binding domain-containing protein</fullName>
    </recommendedName>
</protein>
<evidence type="ECO:0000256" key="2">
    <source>
        <dbReference type="ARBA" id="ARBA00022630"/>
    </source>
</evidence>
<dbReference type="SUPFAM" id="SSF51905">
    <property type="entry name" value="FAD/NAD(P)-binding domain"/>
    <property type="match status" value="1"/>
</dbReference>
<dbReference type="InterPro" id="IPR036188">
    <property type="entry name" value="FAD/NAD-bd_sf"/>
</dbReference>